<dbReference type="EMBL" id="GG692396">
    <property type="protein sequence ID" value="EER34958.1"/>
    <property type="molecule type" value="Genomic_DNA"/>
</dbReference>
<dbReference type="GO" id="GO:0043487">
    <property type="term" value="P:regulation of RNA stability"/>
    <property type="evidence" value="ECO:0007669"/>
    <property type="project" value="EnsemblFungi"/>
</dbReference>
<reference evidence="11 12" key="1">
    <citation type="journal article" date="2009" name="Nature">
        <title>Evolution of pathogenicity and sexual reproduction in eight Candida genomes.</title>
        <authorList>
            <person name="Butler G."/>
            <person name="Rasmussen M.D."/>
            <person name="Lin M.F."/>
            <person name="Santos M.A."/>
            <person name="Sakthikumar S."/>
            <person name="Munro C.A."/>
            <person name="Rheinbay E."/>
            <person name="Grabherr M."/>
            <person name="Forche A."/>
            <person name="Reedy J.L."/>
            <person name="Agrafioti I."/>
            <person name="Arnaud M.B."/>
            <person name="Bates S."/>
            <person name="Brown A.J."/>
            <person name="Brunke S."/>
            <person name="Costanzo M.C."/>
            <person name="Fitzpatrick D.A."/>
            <person name="de Groot P.W."/>
            <person name="Harris D."/>
            <person name="Hoyer L.L."/>
            <person name="Hube B."/>
            <person name="Klis F.M."/>
            <person name="Kodira C."/>
            <person name="Lennard N."/>
            <person name="Logue M.E."/>
            <person name="Martin R."/>
            <person name="Neiman A.M."/>
            <person name="Nikolaou E."/>
            <person name="Quail M.A."/>
            <person name="Quinn J."/>
            <person name="Santos M.C."/>
            <person name="Schmitzberger F.F."/>
            <person name="Sherlock G."/>
            <person name="Shah P."/>
            <person name="Silverstein K.A."/>
            <person name="Skrzypek M.S."/>
            <person name="Soll D."/>
            <person name="Staggs R."/>
            <person name="Stansfield I."/>
            <person name="Stumpf M.P."/>
            <person name="Sudbery P.E."/>
            <person name="Srikantha T."/>
            <person name="Zeng Q."/>
            <person name="Berman J."/>
            <person name="Berriman M."/>
            <person name="Heitman J."/>
            <person name="Gow N.A."/>
            <person name="Lorenz M.C."/>
            <person name="Birren B.W."/>
            <person name="Kellis M."/>
            <person name="Cuomo C.A."/>
        </authorList>
    </citation>
    <scope>NUCLEOTIDE SEQUENCE [LARGE SCALE GENOMIC DNA]</scope>
    <source>
        <strain evidence="12">ATCC MYA-3404 / T1</strain>
    </source>
</reference>
<evidence type="ECO:0000256" key="4">
    <source>
        <dbReference type="ARBA" id="ARBA00022853"/>
    </source>
</evidence>
<evidence type="ECO:0000259" key="10">
    <source>
        <dbReference type="Pfam" id="PF11717"/>
    </source>
</evidence>
<dbReference type="GO" id="GO:0032221">
    <property type="term" value="C:Rpd3S complex"/>
    <property type="evidence" value="ECO:0007669"/>
    <property type="project" value="EnsemblFungi"/>
</dbReference>
<dbReference type="PANTHER" id="PTHR10880">
    <property type="entry name" value="MORTALITY FACTOR 4-LIKE PROTEIN"/>
    <property type="match status" value="1"/>
</dbReference>
<sequence length="337" mass="39069">MVATVEYKPNQLVYAYHGPLIYEAKILKIKKKNESFIINHDLQQETIESNEPRFDKAKWKNQNCYYLHYQGWNAKWDEWVGIDRIMELNNENKFKKLELDQLTKKKKAPAGSLSSSTATTTTTTTTVTTRQSNSKRSASTTNNNSQTPSKKQKTVNGKKSTTPTPRRSIQLKIPDELKTILVEDWKNVSKDRKLISLPSKYTIYQILQDYKSYRTKKLSSKQLSKLHEILNGLETYFNKSLSLILLYKFENLQYLNFLKEDTINIESSQSKVYGVEHLLRLIVLLPSLISSTTMDGVSTTVLVSELEELAEFLSNRIDIYKNTYDYTSPQYDRLART</sequence>
<dbReference type="KEGG" id="ctp:CTRG_01820"/>
<evidence type="ECO:0000256" key="8">
    <source>
        <dbReference type="SAM" id="MobiDB-lite"/>
    </source>
</evidence>
<feature type="compositionally biased region" description="Low complexity" evidence="8">
    <location>
        <begin position="117"/>
        <end position="129"/>
    </location>
</feature>
<dbReference type="Pfam" id="PF11717">
    <property type="entry name" value="Tudor-knot"/>
    <property type="match status" value="1"/>
</dbReference>
<dbReference type="GO" id="GO:1990453">
    <property type="term" value="C:nucleosome disassembly/reassembly complex"/>
    <property type="evidence" value="ECO:0007669"/>
    <property type="project" value="EnsemblFungi"/>
</dbReference>
<evidence type="ECO:0000256" key="5">
    <source>
        <dbReference type="ARBA" id="ARBA00023015"/>
    </source>
</evidence>
<dbReference type="GO" id="GO:0006368">
    <property type="term" value="P:transcription elongation by RNA polymerase II"/>
    <property type="evidence" value="ECO:0007669"/>
    <property type="project" value="EnsemblFungi"/>
</dbReference>
<dbReference type="PROSITE" id="PS51640">
    <property type="entry name" value="MRG"/>
    <property type="match status" value="1"/>
</dbReference>
<dbReference type="GO" id="GO:0035267">
    <property type="term" value="C:NuA4 histone acetyltransferase complex"/>
    <property type="evidence" value="ECO:0007669"/>
    <property type="project" value="EnsemblFungi"/>
</dbReference>
<dbReference type="PIRSF" id="PIRSF038133">
    <property type="entry name" value="HAT_Nua4_EAF3/MRG15"/>
    <property type="match status" value="1"/>
</dbReference>
<feature type="domain" description="Tudor-knot" evidence="10">
    <location>
        <begin position="13"/>
        <end position="85"/>
    </location>
</feature>
<gene>
    <name evidence="11" type="ORF">CTRG_01820</name>
</gene>
<evidence type="ECO:0000256" key="6">
    <source>
        <dbReference type="ARBA" id="ARBA00023163"/>
    </source>
</evidence>
<evidence type="ECO:0000313" key="11">
    <source>
        <dbReference type="EMBL" id="EER34958.1"/>
    </source>
</evidence>
<dbReference type="VEuPathDB" id="FungiDB:CTRG_01820"/>
<keyword evidence="6" id="KW-0804">Transcription</keyword>
<feature type="compositionally biased region" description="Polar residues" evidence="8">
    <location>
        <begin position="130"/>
        <end position="167"/>
    </location>
</feature>
<dbReference type="GO" id="GO:0006281">
    <property type="term" value="P:DNA repair"/>
    <property type="evidence" value="ECO:0007669"/>
    <property type="project" value="EnsemblFungi"/>
</dbReference>
<accession>C5M7I8</accession>
<dbReference type="SUPFAM" id="SSF54160">
    <property type="entry name" value="Chromo domain-like"/>
    <property type="match status" value="1"/>
</dbReference>
<dbReference type="GO" id="GO:0006337">
    <property type="term" value="P:nucleosome disassembly"/>
    <property type="evidence" value="ECO:0007669"/>
    <property type="project" value="EnsemblFungi"/>
</dbReference>
<dbReference type="GO" id="GO:0140003">
    <property type="term" value="F:histone H3K36me3 reader activity"/>
    <property type="evidence" value="ECO:0007669"/>
    <property type="project" value="EnsemblFungi"/>
</dbReference>
<dbReference type="GO" id="GO:0032968">
    <property type="term" value="P:positive regulation of transcription elongation by RNA polymerase II"/>
    <property type="evidence" value="ECO:0007669"/>
    <property type="project" value="EnsemblFungi"/>
</dbReference>
<dbReference type="GO" id="GO:0060195">
    <property type="term" value="P:negative regulation of antisense RNA transcription"/>
    <property type="evidence" value="ECO:0007669"/>
    <property type="project" value="EnsemblFungi"/>
</dbReference>
<name>C5M7I8_CANTT</name>
<feature type="region of interest" description="Disordered" evidence="8">
    <location>
        <begin position="105"/>
        <end position="169"/>
    </location>
</feature>
<dbReference type="GeneID" id="8300083"/>
<keyword evidence="7" id="KW-0539">Nucleus</keyword>
<comment type="similarity">
    <text evidence="2">Belongs to the MRG family.</text>
</comment>
<dbReference type="InterPro" id="IPR016197">
    <property type="entry name" value="Chromo-like_dom_sf"/>
</dbReference>
<keyword evidence="4" id="KW-0156">Chromatin regulator</keyword>
<dbReference type="GO" id="GO:0030174">
    <property type="term" value="P:regulation of DNA-templated DNA replication initiation"/>
    <property type="evidence" value="ECO:0007669"/>
    <property type="project" value="EnsemblFungi"/>
</dbReference>
<keyword evidence="5" id="KW-0805">Transcription regulation</keyword>
<dbReference type="InterPro" id="IPR026541">
    <property type="entry name" value="MRG_dom"/>
</dbReference>
<evidence type="ECO:0000259" key="9">
    <source>
        <dbReference type="Pfam" id="PF05712"/>
    </source>
</evidence>
<dbReference type="Gene3D" id="1.10.274.30">
    <property type="entry name" value="MRG domain"/>
    <property type="match status" value="1"/>
</dbReference>
<dbReference type="HOGENOM" id="CLU_039566_1_1_1"/>
<dbReference type="STRING" id="294747.C5M7I8"/>
<dbReference type="InterPro" id="IPR025995">
    <property type="entry name" value="Tudor-knot"/>
</dbReference>
<evidence type="ECO:0000256" key="1">
    <source>
        <dbReference type="ARBA" id="ARBA00004123"/>
    </source>
</evidence>
<protein>
    <recommendedName>
        <fullName evidence="3">Chromatin modification-related protein EAF3</fullName>
    </recommendedName>
</protein>
<organism evidence="11 12">
    <name type="scientific">Candida tropicalis (strain ATCC MYA-3404 / T1)</name>
    <name type="common">Yeast</name>
    <dbReference type="NCBI Taxonomy" id="294747"/>
    <lineage>
        <taxon>Eukaryota</taxon>
        <taxon>Fungi</taxon>
        <taxon>Dikarya</taxon>
        <taxon>Ascomycota</taxon>
        <taxon>Saccharomycotina</taxon>
        <taxon>Pichiomycetes</taxon>
        <taxon>Debaryomycetaceae</taxon>
        <taxon>Candida/Lodderomyces clade</taxon>
        <taxon>Candida</taxon>
    </lineage>
</organism>
<dbReference type="Pfam" id="PF05712">
    <property type="entry name" value="MRG"/>
    <property type="match status" value="1"/>
</dbReference>
<feature type="domain" description="MRG" evidence="9">
    <location>
        <begin position="153"/>
        <end position="324"/>
    </location>
</feature>
<dbReference type="eggNOG" id="KOG3001">
    <property type="taxonomic scope" value="Eukaryota"/>
</dbReference>
<dbReference type="RefSeq" id="XP_002547513.1">
    <property type="nucleotide sequence ID" value="XM_002547467.1"/>
</dbReference>
<dbReference type="AlphaFoldDB" id="C5M7I8"/>
<keyword evidence="12" id="KW-1185">Reference proteome</keyword>
<dbReference type="OrthoDB" id="124855at2759"/>
<dbReference type="GO" id="GO:0006335">
    <property type="term" value="P:DNA replication-dependent chromatin assembly"/>
    <property type="evidence" value="ECO:0007669"/>
    <property type="project" value="EnsemblFungi"/>
</dbReference>
<evidence type="ECO:0000256" key="3">
    <source>
        <dbReference type="ARBA" id="ARBA00018505"/>
    </source>
</evidence>
<dbReference type="InterPro" id="IPR008676">
    <property type="entry name" value="MRG"/>
</dbReference>
<evidence type="ECO:0000256" key="7">
    <source>
        <dbReference type="ARBA" id="ARBA00023242"/>
    </source>
</evidence>
<dbReference type="Gene3D" id="2.30.30.140">
    <property type="match status" value="1"/>
</dbReference>
<dbReference type="PANTHER" id="PTHR10880:SF15">
    <property type="entry name" value="MSL COMPLEX SUBUNIT 3"/>
    <property type="match status" value="1"/>
</dbReference>
<dbReference type="Proteomes" id="UP000002037">
    <property type="component" value="Unassembled WGS sequence"/>
</dbReference>
<dbReference type="InterPro" id="IPR038217">
    <property type="entry name" value="MRG_C_sf"/>
</dbReference>
<evidence type="ECO:0000256" key="2">
    <source>
        <dbReference type="ARBA" id="ARBA00009093"/>
    </source>
</evidence>
<proteinExistence type="inferred from homology"/>
<comment type="subcellular location">
    <subcellularLocation>
        <location evidence="1">Nucleus</location>
    </subcellularLocation>
</comment>
<evidence type="ECO:0000313" key="12">
    <source>
        <dbReference type="Proteomes" id="UP000002037"/>
    </source>
</evidence>